<evidence type="ECO:0000256" key="1">
    <source>
        <dbReference type="SAM" id="MobiDB-lite"/>
    </source>
</evidence>
<dbReference type="Gene3D" id="1.10.287.110">
    <property type="entry name" value="DnaJ domain"/>
    <property type="match status" value="1"/>
</dbReference>
<dbReference type="InterPro" id="IPR036869">
    <property type="entry name" value="J_dom_sf"/>
</dbReference>
<evidence type="ECO:0000259" key="2">
    <source>
        <dbReference type="PROSITE" id="PS50076"/>
    </source>
</evidence>
<evidence type="ECO:0000313" key="4">
    <source>
        <dbReference type="Proteomes" id="UP000182235"/>
    </source>
</evidence>
<organism evidence="3 4">
    <name type="scientific">Emergomyces pasteurianus Ep9510</name>
    <dbReference type="NCBI Taxonomy" id="1447872"/>
    <lineage>
        <taxon>Eukaryota</taxon>
        <taxon>Fungi</taxon>
        <taxon>Dikarya</taxon>
        <taxon>Ascomycota</taxon>
        <taxon>Pezizomycotina</taxon>
        <taxon>Eurotiomycetes</taxon>
        <taxon>Eurotiomycetidae</taxon>
        <taxon>Onygenales</taxon>
        <taxon>Ajellomycetaceae</taxon>
        <taxon>Emergomyces</taxon>
    </lineage>
</organism>
<dbReference type="STRING" id="1447872.A0A1J9Q7V9"/>
<gene>
    <name evidence="3" type="ORF">AJ78_07090</name>
</gene>
<comment type="caution">
    <text evidence="3">The sequence shown here is derived from an EMBL/GenBank/DDBJ whole genome shotgun (WGS) entry which is preliminary data.</text>
</comment>
<feature type="domain" description="J" evidence="2">
    <location>
        <begin position="43"/>
        <end position="108"/>
    </location>
</feature>
<accession>A0A1J9Q7V9</accession>
<sequence length="284" mass="31563">MLLRLHNLALYSPRGFLYPPPKPFGVRPFFHTAPLSADTHGASHYDILNVPVTATTSEIKKQFYALSLAHHPDRNPTDPAAHAKFSSISSAYHVLSHASRRARYDREHNIHPPVQPTSTDSHHRNASYVGSRPPSGLRKERGPFRGPPPSFYAHGGYGTGNHPRHQRASNTASASSSTSSSDPASSFIYNNPVSHFDARSHFRTQSHEDERRRLRRHRAMEREKSRMREQDGPTVKDAEESMSMRFFAILTIVGLGALAASLGRTFGPQQPTPASARGRPTAKH</sequence>
<proteinExistence type="predicted"/>
<dbReference type="PANTHER" id="PTHR44873">
    <property type="entry name" value="DNAJ HOMOLOG SUBFAMILY C MEMBER 30, MITOCHONDRIAL"/>
    <property type="match status" value="1"/>
</dbReference>
<dbReference type="CDD" id="cd06257">
    <property type="entry name" value="DnaJ"/>
    <property type="match status" value="1"/>
</dbReference>
<dbReference type="AlphaFoldDB" id="A0A1J9Q7V9"/>
<feature type="region of interest" description="Disordered" evidence="1">
    <location>
        <begin position="198"/>
        <end position="236"/>
    </location>
</feature>
<dbReference type="SMART" id="SM00271">
    <property type="entry name" value="DnaJ"/>
    <property type="match status" value="1"/>
</dbReference>
<feature type="region of interest" description="Disordered" evidence="1">
    <location>
        <begin position="264"/>
        <end position="284"/>
    </location>
</feature>
<dbReference type="Proteomes" id="UP000182235">
    <property type="component" value="Unassembled WGS sequence"/>
</dbReference>
<dbReference type="InterPro" id="IPR053025">
    <property type="entry name" value="Mito_ATP_Synthase-Asso"/>
</dbReference>
<feature type="compositionally biased region" description="Basic and acidic residues" evidence="1">
    <location>
        <begin position="198"/>
        <end position="212"/>
    </location>
</feature>
<feature type="compositionally biased region" description="Basic and acidic residues" evidence="1">
    <location>
        <begin position="220"/>
        <end position="236"/>
    </location>
</feature>
<name>A0A1J9Q7V9_9EURO</name>
<dbReference type="Pfam" id="PF00226">
    <property type="entry name" value="DnaJ"/>
    <property type="match status" value="1"/>
</dbReference>
<reference evidence="3 4" key="1">
    <citation type="submission" date="2015-07" db="EMBL/GenBank/DDBJ databases">
        <title>Emmonsia species relationships and genome sequence.</title>
        <authorList>
            <consortium name="The Broad Institute Genomics Platform"/>
            <person name="Cuomo C.A."/>
            <person name="Munoz J.F."/>
            <person name="Imamovic A."/>
            <person name="Priest M.E."/>
            <person name="Young S."/>
            <person name="Clay O.K."/>
            <person name="McEwen J.G."/>
        </authorList>
    </citation>
    <scope>NUCLEOTIDE SEQUENCE [LARGE SCALE GENOMIC DNA]</scope>
    <source>
        <strain evidence="3 4">UAMH 9510</strain>
    </source>
</reference>
<evidence type="ECO:0000313" key="3">
    <source>
        <dbReference type="EMBL" id="OJD12279.1"/>
    </source>
</evidence>
<dbReference type="PANTHER" id="PTHR44873:SF1">
    <property type="entry name" value="DNAJ HOMOLOG SUBFAMILY C MEMBER 30, MITOCHONDRIAL"/>
    <property type="match status" value="1"/>
</dbReference>
<dbReference type="InterPro" id="IPR001623">
    <property type="entry name" value="DnaJ_domain"/>
</dbReference>
<dbReference type="SUPFAM" id="SSF46565">
    <property type="entry name" value="Chaperone J-domain"/>
    <property type="match status" value="1"/>
</dbReference>
<keyword evidence="4" id="KW-1185">Reference proteome</keyword>
<dbReference type="EMBL" id="LGRN01000425">
    <property type="protein sequence ID" value="OJD12279.1"/>
    <property type="molecule type" value="Genomic_DNA"/>
</dbReference>
<dbReference type="PROSITE" id="PS50076">
    <property type="entry name" value="DNAJ_2"/>
    <property type="match status" value="1"/>
</dbReference>
<dbReference type="PRINTS" id="PR00625">
    <property type="entry name" value="JDOMAIN"/>
</dbReference>
<dbReference type="OrthoDB" id="10250354at2759"/>
<feature type="region of interest" description="Disordered" evidence="1">
    <location>
        <begin position="109"/>
        <end position="186"/>
    </location>
</feature>
<dbReference type="VEuPathDB" id="FungiDB:AJ78_07090"/>
<feature type="compositionally biased region" description="Low complexity" evidence="1">
    <location>
        <begin position="168"/>
        <end position="186"/>
    </location>
</feature>
<protein>
    <recommendedName>
        <fullName evidence="2">J domain-containing protein</fullName>
    </recommendedName>
</protein>